<dbReference type="PROSITE" id="PS50181">
    <property type="entry name" value="FBOX"/>
    <property type="match status" value="1"/>
</dbReference>
<dbReference type="SUPFAM" id="SSF81383">
    <property type="entry name" value="F-box domain"/>
    <property type="match status" value="1"/>
</dbReference>
<protein>
    <recommendedName>
        <fullName evidence="1">F-box domain-containing protein</fullName>
    </recommendedName>
</protein>
<dbReference type="InterPro" id="IPR032675">
    <property type="entry name" value="LRR_dom_sf"/>
</dbReference>
<evidence type="ECO:0000313" key="3">
    <source>
        <dbReference type="Proteomes" id="UP000801428"/>
    </source>
</evidence>
<dbReference type="Gene3D" id="3.80.10.10">
    <property type="entry name" value="Ribonuclease Inhibitor"/>
    <property type="match status" value="1"/>
</dbReference>
<dbReference type="Proteomes" id="UP000801428">
    <property type="component" value="Unassembled WGS sequence"/>
</dbReference>
<dbReference type="OrthoDB" id="3794824at2759"/>
<dbReference type="AlphaFoldDB" id="A0A9P4TC12"/>
<proteinExistence type="predicted"/>
<comment type="caution">
    <text evidence="2">The sequence shown here is derived from an EMBL/GenBank/DDBJ whole genome shotgun (WGS) entry which is preliminary data.</text>
</comment>
<sequence length="622" mass="70348">MEAYFRFDDLPAEIKFDVFCHLPIPSLKMARLVSQVWSEMVAHVLFSTYEIDVFETQNYSLDSIIEGPRKGFLHSVRHLTICKPRQDTNRMIRIGFLRLIGALPRDTLISFISHVQLYHYEIGLLLKTQSKIQTLDITSDDLPGSNAVQGNLSELTDLTLKAARISFRAYPLFGKWVAHMPLLRDLNIHGLGVWHPTPFPTWTVPSGTPLRKLSRLHLHSVSFTASAANLPSQFDLPSLENLCLRDCVSASILLDAFAAAYKSGEGNVLEEFEFQTDQEWGHNNPAIRFLSSLRKIKVVKLSCTALNNNYLPPPWAFEQFGQAIRVLHINNSFPCSYYTADELHHLFTMCPNIVILCLDLVDITRDLDSSGMPQDVDVATHGASADMPLPGVLKHSLQVLASLPDLRTLRITNSPMKTTNNGTHTRSHEHWSFANAIFQFLAENGSRIKRLVFNPGHRYYDRSVGIQEDSWGHTWPIYAYEKGECEARYLETYIYTSMCREDDIAALAFLQPLRKLKTIVLSLEADNDEDMPVPGTFLQQGDELQFLHIGSGLLSRVHYKANSLEALGRICPEVQVLCIELADIEGDMNDLEKTKDFVLPPRNEATDSLNMLKDILVYSQLS</sequence>
<dbReference type="InterPro" id="IPR036047">
    <property type="entry name" value="F-box-like_dom_sf"/>
</dbReference>
<organism evidence="2 3">
    <name type="scientific">Curvularia kusanoi</name>
    <name type="common">Cochliobolus kusanoi</name>
    <dbReference type="NCBI Taxonomy" id="90978"/>
    <lineage>
        <taxon>Eukaryota</taxon>
        <taxon>Fungi</taxon>
        <taxon>Dikarya</taxon>
        <taxon>Ascomycota</taxon>
        <taxon>Pezizomycotina</taxon>
        <taxon>Dothideomycetes</taxon>
        <taxon>Pleosporomycetidae</taxon>
        <taxon>Pleosporales</taxon>
        <taxon>Pleosporineae</taxon>
        <taxon>Pleosporaceae</taxon>
        <taxon>Curvularia</taxon>
    </lineage>
</organism>
<keyword evidence="3" id="KW-1185">Reference proteome</keyword>
<dbReference type="CDD" id="cd09917">
    <property type="entry name" value="F-box_SF"/>
    <property type="match status" value="1"/>
</dbReference>
<dbReference type="EMBL" id="SWKU01000014">
    <property type="protein sequence ID" value="KAF3000901.1"/>
    <property type="molecule type" value="Genomic_DNA"/>
</dbReference>
<gene>
    <name evidence="2" type="ORF">E8E13_008164</name>
</gene>
<evidence type="ECO:0000313" key="2">
    <source>
        <dbReference type="EMBL" id="KAF3000901.1"/>
    </source>
</evidence>
<reference evidence="2" key="1">
    <citation type="submission" date="2019-04" db="EMBL/GenBank/DDBJ databases">
        <title>Sequencing of skin fungus with MAO and IRED activity.</title>
        <authorList>
            <person name="Marsaioli A.J."/>
            <person name="Bonatto J.M.C."/>
            <person name="Reis Junior O."/>
        </authorList>
    </citation>
    <scope>NUCLEOTIDE SEQUENCE</scope>
    <source>
        <strain evidence="2">30M1</strain>
    </source>
</reference>
<evidence type="ECO:0000259" key="1">
    <source>
        <dbReference type="PROSITE" id="PS50181"/>
    </source>
</evidence>
<feature type="domain" description="F-box" evidence="1">
    <location>
        <begin position="4"/>
        <end position="49"/>
    </location>
</feature>
<dbReference type="InterPro" id="IPR001810">
    <property type="entry name" value="F-box_dom"/>
</dbReference>
<name>A0A9P4TC12_CURKU</name>
<accession>A0A9P4TC12</accession>
<dbReference type="SUPFAM" id="SSF52047">
    <property type="entry name" value="RNI-like"/>
    <property type="match status" value="1"/>
</dbReference>